<name>A0ABP1RW28_9HEXA</name>
<evidence type="ECO:0000313" key="2">
    <source>
        <dbReference type="EMBL" id="CAL8136840.1"/>
    </source>
</evidence>
<accession>A0ABP1RW28</accession>
<feature type="compositionally biased region" description="Low complexity" evidence="1">
    <location>
        <begin position="69"/>
        <end position="84"/>
    </location>
</feature>
<gene>
    <name evidence="2" type="ORF">ODALV1_LOCUS26638</name>
</gene>
<feature type="compositionally biased region" description="Low complexity" evidence="1">
    <location>
        <begin position="1"/>
        <end position="15"/>
    </location>
</feature>
<organism evidence="2 3">
    <name type="scientific">Orchesella dallaii</name>
    <dbReference type="NCBI Taxonomy" id="48710"/>
    <lineage>
        <taxon>Eukaryota</taxon>
        <taxon>Metazoa</taxon>
        <taxon>Ecdysozoa</taxon>
        <taxon>Arthropoda</taxon>
        <taxon>Hexapoda</taxon>
        <taxon>Collembola</taxon>
        <taxon>Entomobryomorpha</taxon>
        <taxon>Entomobryoidea</taxon>
        <taxon>Orchesellidae</taxon>
        <taxon>Orchesellinae</taxon>
        <taxon>Orchesella</taxon>
    </lineage>
</organism>
<comment type="caution">
    <text evidence="2">The sequence shown here is derived from an EMBL/GenBank/DDBJ whole genome shotgun (WGS) entry which is preliminary data.</text>
</comment>
<reference evidence="2 3" key="1">
    <citation type="submission" date="2024-08" db="EMBL/GenBank/DDBJ databases">
        <authorList>
            <person name="Cucini C."/>
            <person name="Frati F."/>
        </authorList>
    </citation>
    <scope>NUCLEOTIDE SEQUENCE [LARGE SCALE GENOMIC DNA]</scope>
</reference>
<dbReference type="Proteomes" id="UP001642540">
    <property type="component" value="Unassembled WGS sequence"/>
</dbReference>
<sequence length="131" mass="13462">MMDTPTSSSRVPTPTDHASAATYAKRQQPLLITQAPASTDIAATASARSETAAATNAACSLNSEGADESSSNLNPSTSTSNNPPAAVNADLLKSISRCAAHIDGYDAASFKITIANSIGYRSSKLLSYHSI</sequence>
<protein>
    <submittedName>
        <fullName evidence="2">Uncharacterized protein</fullName>
    </submittedName>
</protein>
<feature type="region of interest" description="Disordered" evidence="1">
    <location>
        <begin position="1"/>
        <end position="22"/>
    </location>
</feature>
<dbReference type="EMBL" id="CAXLJM020000112">
    <property type="protein sequence ID" value="CAL8136840.1"/>
    <property type="molecule type" value="Genomic_DNA"/>
</dbReference>
<evidence type="ECO:0000256" key="1">
    <source>
        <dbReference type="SAM" id="MobiDB-lite"/>
    </source>
</evidence>
<feature type="region of interest" description="Disordered" evidence="1">
    <location>
        <begin position="54"/>
        <end position="86"/>
    </location>
</feature>
<keyword evidence="3" id="KW-1185">Reference proteome</keyword>
<evidence type="ECO:0000313" key="3">
    <source>
        <dbReference type="Proteomes" id="UP001642540"/>
    </source>
</evidence>
<proteinExistence type="predicted"/>